<feature type="compositionally biased region" description="Polar residues" evidence="1">
    <location>
        <begin position="141"/>
        <end position="163"/>
    </location>
</feature>
<feature type="compositionally biased region" description="Basic residues" evidence="1">
    <location>
        <begin position="131"/>
        <end position="140"/>
    </location>
</feature>
<evidence type="ECO:0000256" key="1">
    <source>
        <dbReference type="SAM" id="MobiDB-lite"/>
    </source>
</evidence>
<proteinExistence type="predicted"/>
<organism evidence="2 3">
    <name type="scientific">Phytophthora infestans</name>
    <name type="common">Potato late blight agent</name>
    <name type="synonym">Botrytis infestans</name>
    <dbReference type="NCBI Taxonomy" id="4787"/>
    <lineage>
        <taxon>Eukaryota</taxon>
        <taxon>Sar</taxon>
        <taxon>Stramenopiles</taxon>
        <taxon>Oomycota</taxon>
        <taxon>Peronosporomycetes</taxon>
        <taxon>Peronosporales</taxon>
        <taxon>Peronosporaceae</taxon>
        <taxon>Phytophthora</taxon>
    </lineage>
</organism>
<sequence>MLTFLLSPMTADEGRKLVERTDDRKRVVEMEERLFGRDVLDESTEQEHRQRYQDSKKSAIIASSTQLAKFAVYYYRRRIDDDYDCIRSYMIEWIENSLSSAHPKEFRYNKLKSLRCTPQLTVSPGRTSRTPIRRSFRKRTPTPQAHQRQSTRQNCPTPLWSQADQKDGQAPYEDDLDDIDDGVDAEKSFPHWVEYLEEVFEDAELGSNFTASYEDSLFRNWDFEETPTPDNTPFPDTDGPMFLQERNVRCIRALKSPLAALFARSNSHNPPS</sequence>
<dbReference type="EMBL" id="JAACNO010000844">
    <property type="protein sequence ID" value="KAF4144587.1"/>
    <property type="molecule type" value="Genomic_DNA"/>
</dbReference>
<accession>A0A8S9UXU3</accession>
<gene>
    <name evidence="2" type="ORF">GN958_ATG06242</name>
</gene>
<feature type="compositionally biased region" description="Polar residues" evidence="1">
    <location>
        <begin position="120"/>
        <end position="130"/>
    </location>
</feature>
<protein>
    <submittedName>
        <fullName evidence="2">Uncharacterized protein</fullName>
    </submittedName>
</protein>
<comment type="caution">
    <text evidence="2">The sequence shown here is derived from an EMBL/GenBank/DDBJ whole genome shotgun (WGS) entry which is preliminary data.</text>
</comment>
<evidence type="ECO:0000313" key="3">
    <source>
        <dbReference type="Proteomes" id="UP000704712"/>
    </source>
</evidence>
<dbReference type="AlphaFoldDB" id="A0A8S9UXU3"/>
<dbReference type="Proteomes" id="UP000704712">
    <property type="component" value="Unassembled WGS sequence"/>
</dbReference>
<name>A0A8S9UXU3_PHYIN</name>
<evidence type="ECO:0000313" key="2">
    <source>
        <dbReference type="EMBL" id="KAF4144587.1"/>
    </source>
</evidence>
<reference evidence="2" key="1">
    <citation type="submission" date="2020-03" db="EMBL/GenBank/DDBJ databases">
        <title>Hybrid Assembly of Korean Phytophthora infestans isolates.</title>
        <authorList>
            <person name="Prokchorchik M."/>
            <person name="Lee Y."/>
            <person name="Seo J."/>
            <person name="Cho J.-H."/>
            <person name="Park Y.-E."/>
            <person name="Jang D.-C."/>
            <person name="Im J.-S."/>
            <person name="Choi J.-G."/>
            <person name="Park H.-J."/>
            <person name="Lee G.-B."/>
            <person name="Lee Y.-G."/>
            <person name="Hong S.-Y."/>
            <person name="Cho K."/>
            <person name="Sohn K.H."/>
        </authorList>
    </citation>
    <scope>NUCLEOTIDE SEQUENCE</scope>
    <source>
        <strain evidence="2">KR_2_A2</strain>
    </source>
</reference>
<feature type="region of interest" description="Disordered" evidence="1">
    <location>
        <begin position="120"/>
        <end position="180"/>
    </location>
</feature>